<keyword evidence="2" id="KW-1185">Reference proteome</keyword>
<evidence type="ECO:0000313" key="2">
    <source>
        <dbReference type="Proteomes" id="UP001358586"/>
    </source>
</evidence>
<comment type="caution">
    <text evidence="1">The sequence shown here is derived from an EMBL/GenBank/DDBJ whole genome shotgun (WGS) entry which is preliminary data.</text>
</comment>
<sequence length="68" mass="7282">MTLVGWGLRLPVDGSVVTGSVQSADWGTVCGDLLGVASETIYGGQIEMTWIRKKSAGLDEDLTKVQRE</sequence>
<gene>
    <name evidence="1" type="ORF">PVK06_042765</name>
</gene>
<accession>A0ABR0MM60</accession>
<dbReference type="Proteomes" id="UP001358586">
    <property type="component" value="Chromosome 12"/>
</dbReference>
<reference evidence="1 2" key="1">
    <citation type="submission" date="2023-03" db="EMBL/GenBank/DDBJ databases">
        <title>WGS of Gossypium arboreum.</title>
        <authorList>
            <person name="Yu D."/>
        </authorList>
    </citation>
    <scope>NUCLEOTIDE SEQUENCE [LARGE SCALE GENOMIC DNA]</scope>
    <source>
        <tissue evidence="1">Leaf</tissue>
    </source>
</reference>
<name>A0ABR0MM60_GOSAR</name>
<evidence type="ECO:0000313" key="1">
    <source>
        <dbReference type="EMBL" id="KAK5774903.1"/>
    </source>
</evidence>
<proteinExistence type="predicted"/>
<dbReference type="EMBL" id="JARKNE010000012">
    <property type="protein sequence ID" value="KAK5774903.1"/>
    <property type="molecule type" value="Genomic_DNA"/>
</dbReference>
<protein>
    <submittedName>
        <fullName evidence="1">Uncharacterized protein</fullName>
    </submittedName>
</protein>
<organism evidence="1 2">
    <name type="scientific">Gossypium arboreum</name>
    <name type="common">Tree cotton</name>
    <name type="synonym">Gossypium nanking</name>
    <dbReference type="NCBI Taxonomy" id="29729"/>
    <lineage>
        <taxon>Eukaryota</taxon>
        <taxon>Viridiplantae</taxon>
        <taxon>Streptophyta</taxon>
        <taxon>Embryophyta</taxon>
        <taxon>Tracheophyta</taxon>
        <taxon>Spermatophyta</taxon>
        <taxon>Magnoliopsida</taxon>
        <taxon>eudicotyledons</taxon>
        <taxon>Gunneridae</taxon>
        <taxon>Pentapetalae</taxon>
        <taxon>rosids</taxon>
        <taxon>malvids</taxon>
        <taxon>Malvales</taxon>
        <taxon>Malvaceae</taxon>
        <taxon>Malvoideae</taxon>
        <taxon>Gossypium</taxon>
    </lineage>
</organism>